<reference evidence="1" key="1">
    <citation type="submission" date="2014-12" db="EMBL/GenBank/DDBJ databases">
        <title>Insight into the proteome of Arion vulgaris.</title>
        <authorList>
            <person name="Aradska J."/>
            <person name="Bulat T."/>
            <person name="Smidak R."/>
            <person name="Sarate P."/>
            <person name="Gangsoo J."/>
            <person name="Sialana F."/>
            <person name="Bilban M."/>
            <person name="Lubec G."/>
        </authorList>
    </citation>
    <scope>NUCLEOTIDE SEQUENCE</scope>
    <source>
        <tissue evidence="1">Skin</tissue>
    </source>
</reference>
<sequence length="51" mass="6004">ENLFLDSTFDTAYTLNSSSEDQTFCSKVASEFHTYSLHKERLDVIRRNWCP</sequence>
<dbReference type="EMBL" id="HACG01043935">
    <property type="protein sequence ID" value="CEK90800.1"/>
    <property type="molecule type" value="Transcribed_RNA"/>
</dbReference>
<accession>A0A0B7BF38</accession>
<feature type="non-terminal residue" evidence="1">
    <location>
        <position position="1"/>
    </location>
</feature>
<organism evidence="1">
    <name type="scientific">Arion vulgaris</name>
    <dbReference type="NCBI Taxonomy" id="1028688"/>
    <lineage>
        <taxon>Eukaryota</taxon>
        <taxon>Metazoa</taxon>
        <taxon>Spiralia</taxon>
        <taxon>Lophotrochozoa</taxon>
        <taxon>Mollusca</taxon>
        <taxon>Gastropoda</taxon>
        <taxon>Heterobranchia</taxon>
        <taxon>Euthyneura</taxon>
        <taxon>Panpulmonata</taxon>
        <taxon>Eupulmonata</taxon>
        <taxon>Stylommatophora</taxon>
        <taxon>Helicina</taxon>
        <taxon>Arionoidea</taxon>
        <taxon>Arionidae</taxon>
        <taxon>Arion</taxon>
    </lineage>
</organism>
<name>A0A0B7BF38_9EUPU</name>
<evidence type="ECO:0000313" key="1">
    <source>
        <dbReference type="EMBL" id="CEK90800.1"/>
    </source>
</evidence>
<gene>
    <name evidence="1" type="primary">ORF178919</name>
</gene>
<dbReference type="AlphaFoldDB" id="A0A0B7BF38"/>
<protein>
    <submittedName>
        <fullName evidence="1">Uncharacterized protein</fullName>
    </submittedName>
</protein>
<proteinExistence type="predicted"/>